<dbReference type="InterPro" id="IPR011042">
    <property type="entry name" value="6-blade_b-propeller_TolB-like"/>
</dbReference>
<dbReference type="EMBL" id="QUZK01000004">
    <property type="protein sequence ID" value="RFF32736.1"/>
    <property type="molecule type" value="Genomic_DNA"/>
</dbReference>
<protein>
    <submittedName>
        <fullName evidence="4">Amidohydrolase</fullName>
    </submittedName>
</protein>
<dbReference type="PANTHER" id="PTHR36842:SF1">
    <property type="entry name" value="PROTEIN TOLB"/>
    <property type="match status" value="1"/>
</dbReference>
<dbReference type="SUPFAM" id="SSF51556">
    <property type="entry name" value="Metallo-dependent hydrolases"/>
    <property type="match status" value="1"/>
</dbReference>
<dbReference type="PANTHER" id="PTHR36842">
    <property type="entry name" value="PROTEIN TOLB HOMOLOG"/>
    <property type="match status" value="1"/>
</dbReference>
<dbReference type="RefSeq" id="WP_116649265.1">
    <property type="nucleotide sequence ID" value="NZ_QUZK01000004.1"/>
</dbReference>
<dbReference type="InterPro" id="IPR011059">
    <property type="entry name" value="Metal-dep_hydrolase_composite"/>
</dbReference>
<feature type="signal peptide" evidence="2">
    <location>
        <begin position="1"/>
        <end position="20"/>
    </location>
</feature>
<keyword evidence="4" id="KW-0378">Hydrolase</keyword>
<dbReference type="SUPFAM" id="SSF51338">
    <property type="entry name" value="Composite domain of metallo-dependent hydrolases"/>
    <property type="match status" value="1"/>
</dbReference>
<dbReference type="Gene3D" id="2.30.40.10">
    <property type="entry name" value="Urease, subunit C, domain 1"/>
    <property type="match status" value="2"/>
</dbReference>
<dbReference type="Pfam" id="PF07676">
    <property type="entry name" value="PD40"/>
    <property type="match status" value="4"/>
</dbReference>
<comment type="caution">
    <text evidence="4">The sequence shown here is derived from an EMBL/GenBank/DDBJ whole genome shotgun (WGS) entry which is preliminary data.</text>
</comment>
<dbReference type="InterPro" id="IPR006680">
    <property type="entry name" value="Amidohydro-rel"/>
</dbReference>
<accession>A0A3E1KCQ6</accession>
<feature type="domain" description="Amidohydrolase-related" evidence="3">
    <location>
        <begin position="960"/>
        <end position="1055"/>
    </location>
</feature>
<dbReference type="Gene3D" id="3.20.20.140">
    <property type="entry name" value="Metal-dependent hydrolases"/>
    <property type="match status" value="2"/>
</dbReference>
<evidence type="ECO:0000256" key="1">
    <source>
        <dbReference type="ARBA" id="ARBA00009820"/>
    </source>
</evidence>
<evidence type="ECO:0000259" key="3">
    <source>
        <dbReference type="Pfam" id="PF01979"/>
    </source>
</evidence>
<dbReference type="Gene3D" id="2.120.10.60">
    <property type="entry name" value="Tricorn protease N-terminal domain"/>
    <property type="match status" value="1"/>
</dbReference>
<sequence length="1104" mass="122628">MLHRLLLTLFLLVLTMPVLAQENGESDDADKGPYADWSVTEPPGDWETITIDTDEVTWSDVDVSPDGKTLVFHMLGDIYTVPIDGGEATALTGDLAWNFQPRYSPDGSRIAFVSDRDGAENIWTMDADGSDLQQVSDESEHLLHNPAWSPDGDYIAARKGYVSQRSIPAGSIWMYHRGGGQGVMLVDRLHGEQSQKNIAEPEFSTDGRYVYFSQDMTSGRVWEYNKDANQGIFAIRRLDRETGETETVVSGPGGAVRPVLSPDGSQLAFVRRNPTELTSRLMVKDLESGIERTLFSELERDMQETSGDMGNFPGFAWTPDGESIVVWTGGRFHRIGTDGSHEPIEVHVVAEKKIHPALQRTVEVSPDTFPVRMARWTQRSPDGRYAIYQALGYLWLHDLERDRRRRLTDQDEHWEFYPRFSPDSSHVVYTTWHDEALGSVRIAPVGRGRSRVISDEPGHYIEPSFSPDGERVVFVRTTGGYLTSPAWSERTGIYVADAGGDGMRRVHDSGGNPQFSADGERILFSQGSESGLALNSVNLQGHDAREHLAGEWVTEYRVSPDGRWVAFTEHYNAYVAPFFPTGGKVTLGGSVSAFPVRQVSARAGDHLHFTAQGDAIGWSHGATLYQRELTDAFAFLEGAPEELPEPETEGIELGFEVESDRHDGRIALVGGRIVTMRNAHQEREVIDNGVVLVDGHRIESVGSADEIDVPDGYETIDVSGKTVLPGLFDAHAHGPMSSRQITPQQNWSQIANLAFGVTSIHDPSNDNAAIFSMAELQRAGKVLAPRIWSTGRILYGAIAPGATAKVNSYQDAEFHVRRQKELGAISVKSYNYLRRDQRQQVLEAGRNLDVMVVPEGGMRLEQNLSQIVDGHTGIEHSLSIKTAYEDIRQLWSQTEVVHSPTFVVAYGGLMGEEYFYDRHEVWKNERLLDFVPKFIVYPRSIRRQTAPDGHYNHVFVAEQAKAFNELGIPVVIGAHGQLAGLGAHWEMWAMVQGGFSPWEALRGATIDGAEYFGMGDDIGSIEAGKLADMIVVDGDVLEDIEQSQNLVYTMLNGRLYDSASMDQVAPESVDRAAFFFEKEGGDAWVPETMEYIDSLGREHGWTHH</sequence>
<dbReference type="AlphaFoldDB" id="A0A3E1KCQ6"/>
<dbReference type="InterPro" id="IPR032466">
    <property type="entry name" value="Metal_Hydrolase"/>
</dbReference>
<dbReference type="Proteomes" id="UP000260351">
    <property type="component" value="Unassembled WGS sequence"/>
</dbReference>
<dbReference type="GO" id="GO:0016810">
    <property type="term" value="F:hydrolase activity, acting on carbon-nitrogen (but not peptide) bonds"/>
    <property type="evidence" value="ECO:0007669"/>
    <property type="project" value="InterPro"/>
</dbReference>
<dbReference type="SUPFAM" id="SSF82171">
    <property type="entry name" value="DPP6 N-terminal domain-like"/>
    <property type="match status" value="2"/>
</dbReference>
<feature type="chain" id="PRO_5017576178" evidence="2">
    <location>
        <begin position="21"/>
        <end position="1104"/>
    </location>
</feature>
<dbReference type="OrthoDB" id="9758793at2"/>
<evidence type="ECO:0000313" key="5">
    <source>
        <dbReference type="Proteomes" id="UP000260351"/>
    </source>
</evidence>
<name>A0A3E1KCQ6_9GAMM</name>
<evidence type="ECO:0000256" key="2">
    <source>
        <dbReference type="SAM" id="SignalP"/>
    </source>
</evidence>
<dbReference type="InterPro" id="IPR011659">
    <property type="entry name" value="WD40"/>
</dbReference>
<keyword evidence="5" id="KW-1185">Reference proteome</keyword>
<evidence type="ECO:0000313" key="4">
    <source>
        <dbReference type="EMBL" id="RFF32736.1"/>
    </source>
</evidence>
<gene>
    <name evidence="4" type="ORF">DZC52_01050</name>
</gene>
<proteinExistence type="inferred from homology"/>
<keyword evidence="2" id="KW-0732">Signal</keyword>
<dbReference type="Pfam" id="PF01979">
    <property type="entry name" value="Amidohydro_1"/>
    <property type="match status" value="1"/>
</dbReference>
<dbReference type="Gene3D" id="2.120.10.30">
    <property type="entry name" value="TolB, C-terminal domain"/>
    <property type="match status" value="2"/>
</dbReference>
<organism evidence="4 5">
    <name type="scientific">Wenzhouxiangella sediminis</name>
    <dbReference type="NCBI Taxonomy" id="1792836"/>
    <lineage>
        <taxon>Bacteria</taxon>
        <taxon>Pseudomonadati</taxon>
        <taxon>Pseudomonadota</taxon>
        <taxon>Gammaproteobacteria</taxon>
        <taxon>Chromatiales</taxon>
        <taxon>Wenzhouxiangellaceae</taxon>
        <taxon>Wenzhouxiangella</taxon>
    </lineage>
</organism>
<reference evidence="4 5" key="1">
    <citation type="submission" date="2018-08" db="EMBL/GenBank/DDBJ databases">
        <title>Wenzhouxiangella salilacus sp. nov., a novel bacterium isolated from a saline lake in Xinjiang Province, China.</title>
        <authorList>
            <person name="Han S."/>
        </authorList>
    </citation>
    <scope>NUCLEOTIDE SEQUENCE [LARGE SCALE GENOMIC DNA]</scope>
    <source>
        <strain evidence="4 5">XDB06</strain>
    </source>
</reference>
<comment type="similarity">
    <text evidence="1">Belongs to the TolB family.</text>
</comment>